<feature type="transmembrane region" description="Helical" evidence="8">
    <location>
        <begin position="165"/>
        <end position="188"/>
    </location>
</feature>
<evidence type="ECO:0000256" key="3">
    <source>
        <dbReference type="ARBA" id="ARBA00022989"/>
    </source>
</evidence>
<feature type="transmembrane region" description="Helical" evidence="8">
    <location>
        <begin position="26"/>
        <end position="45"/>
    </location>
</feature>
<keyword evidence="6" id="KW-0675">Receptor</keyword>
<dbReference type="InterPro" id="IPR022343">
    <property type="entry name" value="GCR1-cAMP_receptor"/>
</dbReference>
<keyword evidence="2 8" id="KW-0812">Transmembrane</keyword>
<dbReference type="Gene3D" id="1.20.1070.10">
    <property type="entry name" value="Rhodopsin 7-helix transmembrane proteins"/>
    <property type="match status" value="1"/>
</dbReference>
<feature type="transmembrane region" description="Helical" evidence="8">
    <location>
        <begin position="245"/>
        <end position="269"/>
    </location>
</feature>
<feature type="transmembrane region" description="Helical" evidence="8">
    <location>
        <begin position="121"/>
        <end position="141"/>
    </location>
</feature>
<dbReference type="PANTHER" id="PTHR23112:SF43">
    <property type="entry name" value="CYCLIC AMP RECEPTOR-LIKE PROTEIN A"/>
    <property type="match status" value="1"/>
</dbReference>
<feature type="transmembrane region" description="Helical" evidence="8">
    <location>
        <begin position="216"/>
        <end position="233"/>
    </location>
</feature>
<evidence type="ECO:0000256" key="2">
    <source>
        <dbReference type="ARBA" id="ARBA00022692"/>
    </source>
</evidence>
<reference evidence="11" key="1">
    <citation type="submission" date="2025-08" db="UniProtKB">
        <authorList>
            <consortium name="RefSeq"/>
        </authorList>
    </citation>
    <scope>IDENTIFICATION</scope>
</reference>
<keyword evidence="10" id="KW-1185">Reference proteome</keyword>
<dbReference type="InterPro" id="IPR017981">
    <property type="entry name" value="GPCR_2-like_7TM"/>
</dbReference>
<evidence type="ECO:0000313" key="11">
    <source>
        <dbReference type="RefSeq" id="XP_005100358.1"/>
    </source>
</evidence>
<dbReference type="PROSITE" id="PS50261">
    <property type="entry name" value="G_PROTEIN_RECEP_F2_4"/>
    <property type="match status" value="1"/>
</dbReference>
<dbReference type="SUPFAM" id="SSF81321">
    <property type="entry name" value="Family A G protein-coupled receptor-like"/>
    <property type="match status" value="1"/>
</dbReference>
<sequence>MPLNGSCISFPDNPSHCDAVVVARKVSGSLSLIGAIFMVFVIWLFKRYVAFSQRLTLYLSISSLLHSIGFLMGSRIDDGPFCDFQGWYITYFHWQVMLLVGCITFNLFMNVVRLTTTAKFEWVYVVICAAVPLVVSLLPFIDNVYGPSGSWCWIVEDTKWRIGIWYGPLFTFIIILIAVYGFIIFTLLRKASTWEGTYDPNTHRQHQLMKEDIKPLRFYPFVYLAVSVFSLINRIQNAISPDYHVFALVLLATMTSPLQGALNAIAFGIDKEILFKLRPSEILVAFKSKLAPGSTVQEYPQPDRDTDQLEIYVTTEA</sequence>
<evidence type="ECO:0000256" key="8">
    <source>
        <dbReference type="SAM" id="Phobius"/>
    </source>
</evidence>
<gene>
    <name evidence="11" type="primary">LOC101857805</name>
</gene>
<evidence type="ECO:0000313" key="10">
    <source>
        <dbReference type="Proteomes" id="UP000694888"/>
    </source>
</evidence>
<organism evidence="10 11">
    <name type="scientific">Aplysia californica</name>
    <name type="common">California sea hare</name>
    <dbReference type="NCBI Taxonomy" id="6500"/>
    <lineage>
        <taxon>Eukaryota</taxon>
        <taxon>Metazoa</taxon>
        <taxon>Spiralia</taxon>
        <taxon>Lophotrochozoa</taxon>
        <taxon>Mollusca</taxon>
        <taxon>Gastropoda</taxon>
        <taxon>Heterobranchia</taxon>
        <taxon>Euthyneura</taxon>
        <taxon>Tectipleura</taxon>
        <taxon>Aplysiida</taxon>
        <taxon>Aplysioidea</taxon>
        <taxon>Aplysiidae</taxon>
        <taxon>Aplysia</taxon>
    </lineage>
</organism>
<keyword evidence="5 8" id="KW-0472">Membrane</keyword>
<feature type="domain" description="G-protein coupled receptors family 2 profile 2" evidence="9">
    <location>
        <begin position="20"/>
        <end position="271"/>
    </location>
</feature>
<dbReference type="PRINTS" id="PR02000">
    <property type="entry name" value="GCR1PLANT"/>
</dbReference>
<evidence type="ECO:0000256" key="4">
    <source>
        <dbReference type="ARBA" id="ARBA00023040"/>
    </source>
</evidence>
<protein>
    <submittedName>
        <fullName evidence="11">Cyclic AMP receptor-like protein A</fullName>
    </submittedName>
</protein>
<keyword evidence="3 8" id="KW-1133">Transmembrane helix</keyword>
<comment type="subcellular location">
    <subcellularLocation>
        <location evidence="1">Membrane</location>
        <topology evidence="1">Multi-pass membrane protein</topology>
    </subcellularLocation>
</comment>
<feature type="transmembrane region" description="Helical" evidence="8">
    <location>
        <begin position="88"/>
        <end position="109"/>
    </location>
</feature>
<name>A0ABM0JS98_APLCA</name>
<proteinExistence type="predicted"/>
<dbReference type="Pfam" id="PF05462">
    <property type="entry name" value="Dicty_CAR"/>
    <property type="match status" value="1"/>
</dbReference>
<evidence type="ECO:0000256" key="1">
    <source>
        <dbReference type="ARBA" id="ARBA00004141"/>
    </source>
</evidence>
<evidence type="ECO:0000256" key="5">
    <source>
        <dbReference type="ARBA" id="ARBA00023136"/>
    </source>
</evidence>
<evidence type="ECO:0000256" key="6">
    <source>
        <dbReference type="ARBA" id="ARBA00023170"/>
    </source>
</evidence>
<keyword evidence="7" id="KW-0807">Transducer</keyword>
<dbReference type="PANTHER" id="PTHR23112">
    <property type="entry name" value="G PROTEIN-COUPLED RECEPTOR 157-RELATED"/>
    <property type="match status" value="1"/>
</dbReference>
<dbReference type="GeneID" id="101857805"/>
<dbReference type="RefSeq" id="XP_005100358.1">
    <property type="nucleotide sequence ID" value="XM_005100301.3"/>
</dbReference>
<evidence type="ECO:0000259" key="9">
    <source>
        <dbReference type="PROSITE" id="PS50261"/>
    </source>
</evidence>
<dbReference type="PRINTS" id="PR02001">
    <property type="entry name" value="GCR1CAMPR"/>
</dbReference>
<keyword evidence="4" id="KW-0297">G-protein coupled receptor</keyword>
<evidence type="ECO:0000256" key="7">
    <source>
        <dbReference type="ARBA" id="ARBA00023224"/>
    </source>
</evidence>
<feature type="transmembrane region" description="Helical" evidence="8">
    <location>
        <begin position="57"/>
        <end position="76"/>
    </location>
</feature>
<accession>A0ABM0JS98</accession>
<dbReference type="InterPro" id="IPR022340">
    <property type="entry name" value="GPCR_GCR1_put"/>
</dbReference>
<dbReference type="Proteomes" id="UP000694888">
    <property type="component" value="Unplaced"/>
</dbReference>